<name>A0ABN7WBR4_GIGMA</name>
<accession>A0ABN7WBR4</accession>
<organism evidence="1 2">
    <name type="scientific">Gigaspora margarita</name>
    <dbReference type="NCBI Taxonomy" id="4874"/>
    <lineage>
        <taxon>Eukaryota</taxon>
        <taxon>Fungi</taxon>
        <taxon>Fungi incertae sedis</taxon>
        <taxon>Mucoromycota</taxon>
        <taxon>Glomeromycotina</taxon>
        <taxon>Glomeromycetes</taxon>
        <taxon>Diversisporales</taxon>
        <taxon>Gigasporaceae</taxon>
        <taxon>Gigaspora</taxon>
    </lineage>
</organism>
<dbReference type="EMBL" id="CAJVQB010037795">
    <property type="protein sequence ID" value="CAG8825592.1"/>
    <property type="molecule type" value="Genomic_DNA"/>
</dbReference>
<gene>
    <name evidence="1" type="ORF">GMARGA_LOCUS28885</name>
</gene>
<reference evidence="1 2" key="1">
    <citation type="submission" date="2021-06" db="EMBL/GenBank/DDBJ databases">
        <authorList>
            <person name="Kallberg Y."/>
            <person name="Tangrot J."/>
            <person name="Rosling A."/>
        </authorList>
    </citation>
    <scope>NUCLEOTIDE SEQUENCE [LARGE SCALE GENOMIC DNA]</scope>
    <source>
        <strain evidence="1 2">120-4 pot B 10/14</strain>
    </source>
</reference>
<proteinExistence type="predicted"/>
<evidence type="ECO:0000313" key="1">
    <source>
        <dbReference type="EMBL" id="CAG8825592.1"/>
    </source>
</evidence>
<feature type="non-terminal residue" evidence="1">
    <location>
        <position position="1"/>
    </location>
</feature>
<protein>
    <submittedName>
        <fullName evidence="1">10443_t:CDS:1</fullName>
    </submittedName>
</protein>
<sequence length="60" mass="7137">NEESRVSANASYKNRLKTLNFEDKILEFKKKNPKRKEVKNKKITLNKFLQESLTTYVVAY</sequence>
<evidence type="ECO:0000313" key="2">
    <source>
        <dbReference type="Proteomes" id="UP000789901"/>
    </source>
</evidence>
<comment type="caution">
    <text evidence="1">The sequence shown here is derived from an EMBL/GenBank/DDBJ whole genome shotgun (WGS) entry which is preliminary data.</text>
</comment>
<dbReference type="Proteomes" id="UP000789901">
    <property type="component" value="Unassembled WGS sequence"/>
</dbReference>
<keyword evidence="2" id="KW-1185">Reference proteome</keyword>